<feature type="domain" description="Amidase" evidence="1">
    <location>
        <begin position="24"/>
        <end position="444"/>
    </location>
</feature>
<dbReference type="OrthoDB" id="112488at2"/>
<dbReference type="PANTHER" id="PTHR11895">
    <property type="entry name" value="TRANSAMIDASE"/>
    <property type="match status" value="1"/>
</dbReference>
<dbReference type="Pfam" id="PF01425">
    <property type="entry name" value="Amidase"/>
    <property type="match status" value="1"/>
</dbReference>
<dbReference type="NCBIfam" id="NF005460">
    <property type="entry name" value="PRK07056.1"/>
    <property type="match status" value="1"/>
</dbReference>
<protein>
    <submittedName>
        <fullName evidence="2">Amidase</fullName>
        <ecNumber evidence="2">3.5.1.4</ecNumber>
    </submittedName>
</protein>
<proteinExistence type="predicted"/>
<dbReference type="RefSeq" id="WP_066536282.1">
    <property type="nucleotide sequence ID" value="NZ_PDEA01000001.1"/>
</dbReference>
<dbReference type="PANTHER" id="PTHR11895:SF176">
    <property type="entry name" value="AMIDASE AMID-RELATED"/>
    <property type="match status" value="1"/>
</dbReference>
<dbReference type="SUPFAM" id="SSF75304">
    <property type="entry name" value="Amidase signature (AS) enzymes"/>
    <property type="match status" value="1"/>
</dbReference>
<dbReference type="InterPro" id="IPR036928">
    <property type="entry name" value="AS_sf"/>
</dbReference>
<dbReference type="EMBL" id="PDEA01000001">
    <property type="protein sequence ID" value="PEH88803.1"/>
    <property type="molecule type" value="Genomic_DNA"/>
</dbReference>
<dbReference type="PROSITE" id="PS00571">
    <property type="entry name" value="AMIDASES"/>
    <property type="match status" value="1"/>
</dbReference>
<dbReference type="Gene3D" id="3.90.1300.10">
    <property type="entry name" value="Amidase signature (AS) domain"/>
    <property type="match status" value="1"/>
</dbReference>
<dbReference type="STRING" id="1219032.GCA_001515545_01794"/>
<dbReference type="InterPro" id="IPR000120">
    <property type="entry name" value="Amidase"/>
</dbReference>
<dbReference type="InterPro" id="IPR023631">
    <property type="entry name" value="Amidase_dom"/>
</dbReference>
<keyword evidence="3" id="KW-1185">Reference proteome</keyword>
<dbReference type="GeneID" id="80800848"/>
<keyword evidence="2" id="KW-0378">Hydrolase</keyword>
<dbReference type="AlphaFoldDB" id="A0A2A7UU62"/>
<reference evidence="3" key="1">
    <citation type="submission" date="2017-09" db="EMBL/GenBank/DDBJ databases">
        <title>FDA dAtabase for Regulatory Grade micrObial Sequences (FDA-ARGOS): Supporting development and validation of Infectious Disease Dx tests.</title>
        <authorList>
            <person name="Minogue T."/>
            <person name="Wolcott M."/>
            <person name="Wasieloski L."/>
            <person name="Aguilar W."/>
            <person name="Moore D."/>
            <person name="Tallon L."/>
            <person name="Sadzewicz L."/>
            <person name="Ott S."/>
            <person name="Zhao X."/>
            <person name="Nagaraj S."/>
            <person name="Vavikolanu K."/>
            <person name="Aluvathingal J."/>
            <person name="Nadendla S."/>
            <person name="Sichtig H."/>
        </authorList>
    </citation>
    <scope>NUCLEOTIDE SEQUENCE [LARGE SCALE GENOMIC DNA]</scope>
    <source>
        <strain evidence="3">FDAARGOS_394</strain>
    </source>
</reference>
<comment type="caution">
    <text evidence="2">The sequence shown here is derived from an EMBL/GenBank/DDBJ whole genome shotgun (WGS) entry which is preliminary data.</text>
</comment>
<evidence type="ECO:0000313" key="3">
    <source>
        <dbReference type="Proteomes" id="UP000220246"/>
    </source>
</evidence>
<organism evidence="2 3">
    <name type="scientific">Comamonas terrigena</name>
    <dbReference type="NCBI Taxonomy" id="32013"/>
    <lineage>
        <taxon>Bacteria</taxon>
        <taxon>Pseudomonadati</taxon>
        <taxon>Pseudomonadota</taxon>
        <taxon>Betaproteobacteria</taxon>
        <taxon>Burkholderiales</taxon>
        <taxon>Comamonadaceae</taxon>
        <taxon>Comamonas</taxon>
    </lineage>
</organism>
<name>A0A2A7UU62_COMTR</name>
<sequence>MKPDLLATRALLREGRSTASRELEKSIAAAQSTACQHVFAQTLFDSARATAAAADPALPLAGLAVSVKDLFDMQGCTSTASSRVLAHAPAAHQDSGAVARLRRAGASIIGRTHMVEFAYAGVGVNPHFGTPAAVDALYGDSTPGYAARIPGGSSSGAGVSVATGAAWLALGSDTGGSIRIPAALNGLVGFKPTARLSLLDGTVPLAPSLDTACALTRSVRDAVLAHQILTAQPVHTGRRSLRGSRLAVPATVFLNELEPAVATAFARSLQRLRDAGAELVEISLPETAELAAINAAGGLTAAESHAWHRHLLAGQADLYDPRVRSRIEKGALLSAADYIDLLHLRRDWQQRMDATLQGFDALVSPTVPITAPLIADVAPADGQDAARDAQRDAAFTRTNMLLLRNTSVVNQLDGCAISLPCHMPGELPMGVMLWHSAMHDDAILDLALQAESVLLSY</sequence>
<accession>A0A2A7UU62</accession>
<evidence type="ECO:0000259" key="1">
    <source>
        <dbReference type="Pfam" id="PF01425"/>
    </source>
</evidence>
<dbReference type="EC" id="3.5.1.4" evidence="2"/>
<gene>
    <name evidence="2" type="ORF">CRM82_09555</name>
</gene>
<dbReference type="GO" id="GO:0004040">
    <property type="term" value="F:amidase activity"/>
    <property type="evidence" value="ECO:0007669"/>
    <property type="project" value="UniProtKB-EC"/>
</dbReference>
<dbReference type="Proteomes" id="UP000220246">
    <property type="component" value="Unassembled WGS sequence"/>
</dbReference>
<dbReference type="InterPro" id="IPR020556">
    <property type="entry name" value="Amidase_CS"/>
</dbReference>
<evidence type="ECO:0000313" key="2">
    <source>
        <dbReference type="EMBL" id="PEH88803.1"/>
    </source>
</evidence>